<name>A0ACD5X197_AVESA</name>
<reference evidence="1" key="2">
    <citation type="submission" date="2025-09" db="UniProtKB">
        <authorList>
            <consortium name="EnsemblPlants"/>
        </authorList>
    </citation>
    <scope>IDENTIFICATION</scope>
</reference>
<evidence type="ECO:0000313" key="1">
    <source>
        <dbReference type="EnsemblPlants" id="AVESA.00010b.r2.4CG1331970.1.CDS"/>
    </source>
</evidence>
<dbReference type="EnsemblPlants" id="AVESA.00010b.r2.4CG1331970.1">
    <property type="protein sequence ID" value="AVESA.00010b.r2.4CG1331970.1.CDS"/>
    <property type="gene ID" value="AVESA.00010b.r2.4CG1331970"/>
</dbReference>
<organism evidence="1 2">
    <name type="scientific">Avena sativa</name>
    <name type="common">Oat</name>
    <dbReference type="NCBI Taxonomy" id="4498"/>
    <lineage>
        <taxon>Eukaryota</taxon>
        <taxon>Viridiplantae</taxon>
        <taxon>Streptophyta</taxon>
        <taxon>Embryophyta</taxon>
        <taxon>Tracheophyta</taxon>
        <taxon>Spermatophyta</taxon>
        <taxon>Magnoliopsida</taxon>
        <taxon>Liliopsida</taxon>
        <taxon>Poales</taxon>
        <taxon>Poaceae</taxon>
        <taxon>BOP clade</taxon>
        <taxon>Pooideae</taxon>
        <taxon>Poodae</taxon>
        <taxon>Poeae</taxon>
        <taxon>Poeae Chloroplast Group 1 (Aveneae type)</taxon>
        <taxon>Aveninae</taxon>
        <taxon>Avena</taxon>
    </lineage>
</organism>
<proteinExistence type="predicted"/>
<evidence type="ECO:0000313" key="2">
    <source>
        <dbReference type="Proteomes" id="UP001732700"/>
    </source>
</evidence>
<keyword evidence="2" id="KW-1185">Reference proteome</keyword>
<protein>
    <submittedName>
        <fullName evidence="1">Uncharacterized protein</fullName>
    </submittedName>
</protein>
<sequence length="349" mass="38218">MFLLPLVASTSIPGSGCCFFFLRDAADAVPRSRNRTSLSSSSRGRQRRFELRLEPSWTSPPVGHRHGRQQHGSRGAAQAGNGSGDTATALPAADHYCLTARDIRCVVLDIEGTTTPISFVADVLFPYARANVRAYLTDTYRTRQTTDDVALLRAQIDQDLADGVPGAVPVPPPPAPDEEAIDALVANVEAMIDADRKLPALKQLQGRVWRLGFDSGEIRGLVYDDVAEALARWHGTGVIRSYIYSSGSREAQRLIFGNTQEHGDLRRYLSAFFDTSVGGKRESRSYYEIWQTLGVDSPSQILFLTDVYQEATAARDAGFEVLISIRPGNAPLPDDHSFQTITSFAQISV</sequence>
<dbReference type="Proteomes" id="UP001732700">
    <property type="component" value="Chromosome 4C"/>
</dbReference>
<reference evidence="1" key="1">
    <citation type="submission" date="2021-05" db="EMBL/GenBank/DDBJ databases">
        <authorList>
            <person name="Scholz U."/>
            <person name="Mascher M."/>
            <person name="Fiebig A."/>
        </authorList>
    </citation>
    <scope>NUCLEOTIDE SEQUENCE [LARGE SCALE GENOMIC DNA]</scope>
</reference>
<accession>A0ACD5X197</accession>